<dbReference type="InterPro" id="IPR036259">
    <property type="entry name" value="MFS_trans_sf"/>
</dbReference>
<comment type="subcellular location">
    <subcellularLocation>
        <location evidence="1">Cell membrane</location>
        <topology evidence="1">Multi-pass membrane protein</topology>
    </subcellularLocation>
</comment>
<feature type="transmembrane region" description="Helical" evidence="6">
    <location>
        <begin position="148"/>
        <end position="166"/>
    </location>
</feature>
<proteinExistence type="predicted"/>
<evidence type="ECO:0000256" key="3">
    <source>
        <dbReference type="ARBA" id="ARBA00022692"/>
    </source>
</evidence>
<evidence type="ECO:0000256" key="5">
    <source>
        <dbReference type="ARBA" id="ARBA00023136"/>
    </source>
</evidence>
<dbReference type="GO" id="GO:0022857">
    <property type="term" value="F:transmembrane transporter activity"/>
    <property type="evidence" value="ECO:0007669"/>
    <property type="project" value="InterPro"/>
</dbReference>
<sequence length="226" mass="22817">MPASRTSQPSVQAKATATHARPLLLLSVLVGAGLVVSLVSTLGQPIIPAIAEDNDISAGAAQWTFTISMLTGVMATPALGRLGDTARAKAALLCSVGLVAVGALLAASVPSFTALLVGRALQGVSLGIIPLTMAIARQQLPDRLVRPAVAVLSVTVVTGAGLGFPLTGIIADHHGYRATFWIGVALAAPTAVAVAVVVPRSRRQARGSFALLESILLAGASVSYCS</sequence>
<protein>
    <recommendedName>
        <fullName evidence="7">Major facilitator superfamily (MFS) profile domain-containing protein</fullName>
    </recommendedName>
</protein>
<dbReference type="InterPro" id="IPR020846">
    <property type="entry name" value="MFS_dom"/>
</dbReference>
<dbReference type="Proteomes" id="UP000680866">
    <property type="component" value="Chromosome"/>
</dbReference>
<dbReference type="SUPFAM" id="SSF103473">
    <property type="entry name" value="MFS general substrate transporter"/>
    <property type="match status" value="1"/>
</dbReference>
<dbReference type="KEGG" id="pry:Prubr_53430"/>
<evidence type="ECO:0000259" key="7">
    <source>
        <dbReference type="PROSITE" id="PS50850"/>
    </source>
</evidence>
<dbReference type="EMBL" id="AP023359">
    <property type="protein sequence ID" value="BCJ68322.1"/>
    <property type="molecule type" value="Genomic_DNA"/>
</dbReference>
<dbReference type="Gene3D" id="1.20.1250.20">
    <property type="entry name" value="MFS general substrate transporter like domains"/>
    <property type="match status" value="1"/>
</dbReference>
<evidence type="ECO:0000256" key="2">
    <source>
        <dbReference type="ARBA" id="ARBA00022448"/>
    </source>
</evidence>
<feature type="transmembrane region" description="Helical" evidence="6">
    <location>
        <begin position="21"/>
        <end position="40"/>
    </location>
</feature>
<name>A0A810N4B5_9ACTN</name>
<gene>
    <name evidence="8" type="ORF">Prubr_53430</name>
</gene>
<dbReference type="PROSITE" id="PS50850">
    <property type="entry name" value="MFS"/>
    <property type="match status" value="1"/>
</dbReference>
<dbReference type="AlphaFoldDB" id="A0A810N4B5"/>
<accession>A0A810N4B5</accession>
<dbReference type="Pfam" id="PF07690">
    <property type="entry name" value="MFS_1"/>
    <property type="match status" value="1"/>
</dbReference>
<evidence type="ECO:0000256" key="1">
    <source>
        <dbReference type="ARBA" id="ARBA00004651"/>
    </source>
</evidence>
<feature type="transmembrane region" description="Helical" evidence="6">
    <location>
        <begin position="60"/>
        <end position="79"/>
    </location>
</feature>
<keyword evidence="9" id="KW-1185">Reference proteome</keyword>
<dbReference type="PANTHER" id="PTHR42718:SF9">
    <property type="entry name" value="MAJOR FACILITATOR SUPERFAMILY MULTIDRUG TRANSPORTER MFSC"/>
    <property type="match status" value="1"/>
</dbReference>
<evidence type="ECO:0000313" key="8">
    <source>
        <dbReference type="EMBL" id="BCJ68322.1"/>
    </source>
</evidence>
<organism evidence="8 9">
    <name type="scientific">Polymorphospora rubra</name>
    <dbReference type="NCBI Taxonomy" id="338584"/>
    <lineage>
        <taxon>Bacteria</taxon>
        <taxon>Bacillati</taxon>
        <taxon>Actinomycetota</taxon>
        <taxon>Actinomycetes</taxon>
        <taxon>Micromonosporales</taxon>
        <taxon>Micromonosporaceae</taxon>
        <taxon>Polymorphospora</taxon>
    </lineage>
</organism>
<evidence type="ECO:0000256" key="6">
    <source>
        <dbReference type="SAM" id="Phobius"/>
    </source>
</evidence>
<feature type="transmembrane region" description="Helical" evidence="6">
    <location>
        <begin position="178"/>
        <end position="198"/>
    </location>
</feature>
<dbReference type="GO" id="GO:0005886">
    <property type="term" value="C:plasma membrane"/>
    <property type="evidence" value="ECO:0007669"/>
    <property type="project" value="UniProtKB-SubCell"/>
</dbReference>
<evidence type="ECO:0000313" key="9">
    <source>
        <dbReference type="Proteomes" id="UP000680866"/>
    </source>
</evidence>
<keyword evidence="4 6" id="KW-1133">Transmembrane helix</keyword>
<feature type="transmembrane region" description="Helical" evidence="6">
    <location>
        <begin position="116"/>
        <end position="136"/>
    </location>
</feature>
<keyword evidence="3 6" id="KW-0812">Transmembrane</keyword>
<dbReference type="InterPro" id="IPR011701">
    <property type="entry name" value="MFS"/>
</dbReference>
<keyword evidence="5 6" id="KW-0472">Membrane</keyword>
<keyword evidence="2" id="KW-0813">Transport</keyword>
<dbReference type="RefSeq" id="WP_212817588.1">
    <property type="nucleotide sequence ID" value="NZ_AP023359.1"/>
</dbReference>
<feature type="transmembrane region" description="Helical" evidence="6">
    <location>
        <begin position="91"/>
        <end position="110"/>
    </location>
</feature>
<feature type="domain" description="Major facilitator superfamily (MFS) profile" evidence="7">
    <location>
        <begin position="24"/>
        <end position="226"/>
    </location>
</feature>
<reference evidence="8" key="1">
    <citation type="submission" date="2020-08" db="EMBL/GenBank/DDBJ databases">
        <title>Whole genome shotgun sequence of Polymorphospora rubra NBRC 101157.</title>
        <authorList>
            <person name="Komaki H."/>
            <person name="Tamura T."/>
        </authorList>
    </citation>
    <scope>NUCLEOTIDE SEQUENCE</scope>
    <source>
        <strain evidence="8">NBRC 101157</strain>
    </source>
</reference>
<evidence type="ECO:0000256" key="4">
    <source>
        <dbReference type="ARBA" id="ARBA00022989"/>
    </source>
</evidence>
<dbReference type="PANTHER" id="PTHR42718">
    <property type="entry name" value="MAJOR FACILITATOR SUPERFAMILY MULTIDRUG TRANSPORTER MFSC"/>
    <property type="match status" value="1"/>
</dbReference>